<name>A0A9P5SAM8_9FUNG</name>
<dbReference type="Pfam" id="PF00122">
    <property type="entry name" value="E1-E2_ATPase"/>
    <property type="match status" value="1"/>
</dbReference>
<comment type="subcellular location">
    <subcellularLocation>
        <location evidence="1">Endomembrane system</location>
        <topology evidence="1">Multi-pass membrane protein</topology>
    </subcellularLocation>
</comment>
<evidence type="ECO:0000256" key="3">
    <source>
        <dbReference type="SAM" id="Phobius"/>
    </source>
</evidence>
<evidence type="ECO:0000313" key="5">
    <source>
        <dbReference type="EMBL" id="KAF9323846.1"/>
    </source>
</evidence>
<sequence>AIQEPPPTLLKMTALMLIYHVVLAMGDRILSHVHLNGVGLNFVIDVLYFVLIPSSLFAAASLVTRLYDHLSKKLSSNKMHLFARLLRDGREQQLHVKEILVGDIQLVGPGDILAVDGIILKSDNLVCDEPTTTDCIKPKTKDPQYRYVIAGSKVLSGSGSVVVTAVGSEVHLVRKNSRGSLEPEQMWMSRTLFNFGLAGVISVFLICAITWISMLPFTISRPYDVSEPYDEEGQYDADIVSILCQTMRVVSVVAFISVRDSFLLTVVGSILHTYYCYSVDCGLLQTVDCCSLLWRAP</sequence>
<keyword evidence="3" id="KW-0812">Transmembrane</keyword>
<organism evidence="5 6">
    <name type="scientific">Podila minutissima</name>
    <dbReference type="NCBI Taxonomy" id="64525"/>
    <lineage>
        <taxon>Eukaryota</taxon>
        <taxon>Fungi</taxon>
        <taxon>Fungi incertae sedis</taxon>
        <taxon>Mucoromycota</taxon>
        <taxon>Mortierellomycotina</taxon>
        <taxon>Mortierellomycetes</taxon>
        <taxon>Mortierellales</taxon>
        <taxon>Mortierellaceae</taxon>
        <taxon>Podila</taxon>
    </lineage>
</organism>
<dbReference type="Proteomes" id="UP000696485">
    <property type="component" value="Unassembled WGS sequence"/>
</dbReference>
<dbReference type="InterPro" id="IPR059000">
    <property type="entry name" value="ATPase_P-type_domA"/>
</dbReference>
<dbReference type="SUPFAM" id="SSF81653">
    <property type="entry name" value="Calcium ATPase, transduction domain A"/>
    <property type="match status" value="1"/>
</dbReference>
<evidence type="ECO:0000313" key="6">
    <source>
        <dbReference type="Proteomes" id="UP000696485"/>
    </source>
</evidence>
<dbReference type="Gene3D" id="2.70.150.10">
    <property type="entry name" value="Calcium-transporting ATPase, cytoplasmic transduction domain A"/>
    <property type="match status" value="1"/>
</dbReference>
<keyword evidence="2" id="KW-0460">Magnesium</keyword>
<accession>A0A9P5SAM8</accession>
<protein>
    <submittedName>
        <fullName evidence="5">Plasma membrane calcium</fullName>
    </submittedName>
</protein>
<dbReference type="InterPro" id="IPR008250">
    <property type="entry name" value="ATPase_P-typ_transduc_dom_A_sf"/>
</dbReference>
<evidence type="ECO:0000256" key="2">
    <source>
        <dbReference type="ARBA" id="ARBA00022842"/>
    </source>
</evidence>
<dbReference type="PANTHER" id="PTHR24093:SF369">
    <property type="entry name" value="CALCIUM-TRANSPORTING ATPASE"/>
    <property type="match status" value="1"/>
</dbReference>
<feature type="transmembrane region" description="Helical" evidence="3">
    <location>
        <begin position="9"/>
        <end position="26"/>
    </location>
</feature>
<feature type="transmembrane region" description="Helical" evidence="3">
    <location>
        <begin position="195"/>
        <end position="219"/>
    </location>
</feature>
<dbReference type="GO" id="GO:0005886">
    <property type="term" value="C:plasma membrane"/>
    <property type="evidence" value="ECO:0007669"/>
    <property type="project" value="TreeGrafter"/>
</dbReference>
<keyword evidence="6" id="KW-1185">Reference proteome</keyword>
<evidence type="ECO:0000256" key="1">
    <source>
        <dbReference type="ARBA" id="ARBA00004127"/>
    </source>
</evidence>
<feature type="non-terminal residue" evidence="5">
    <location>
        <position position="297"/>
    </location>
</feature>
<dbReference type="EMBL" id="JAAAUY010001202">
    <property type="protein sequence ID" value="KAF9323846.1"/>
    <property type="molecule type" value="Genomic_DNA"/>
</dbReference>
<keyword evidence="3" id="KW-0472">Membrane</keyword>
<dbReference type="GO" id="GO:0005388">
    <property type="term" value="F:P-type calcium transporter activity"/>
    <property type="evidence" value="ECO:0007669"/>
    <property type="project" value="TreeGrafter"/>
</dbReference>
<reference evidence="5" key="1">
    <citation type="journal article" date="2020" name="Fungal Divers.">
        <title>Resolving the Mortierellaceae phylogeny through synthesis of multi-gene phylogenetics and phylogenomics.</title>
        <authorList>
            <person name="Vandepol N."/>
            <person name="Liber J."/>
            <person name="Desiro A."/>
            <person name="Na H."/>
            <person name="Kennedy M."/>
            <person name="Barry K."/>
            <person name="Grigoriev I.V."/>
            <person name="Miller A.N."/>
            <person name="O'Donnell K."/>
            <person name="Stajich J.E."/>
            <person name="Bonito G."/>
        </authorList>
    </citation>
    <scope>NUCLEOTIDE SEQUENCE</scope>
    <source>
        <strain evidence="5">NVP1</strain>
    </source>
</reference>
<proteinExistence type="predicted"/>
<dbReference type="GO" id="GO:0012505">
    <property type="term" value="C:endomembrane system"/>
    <property type="evidence" value="ECO:0007669"/>
    <property type="project" value="UniProtKB-SubCell"/>
</dbReference>
<keyword evidence="3" id="KW-1133">Transmembrane helix</keyword>
<feature type="transmembrane region" description="Helical" evidence="3">
    <location>
        <begin position="46"/>
        <end position="67"/>
    </location>
</feature>
<comment type="caution">
    <text evidence="5">The sequence shown here is derived from an EMBL/GenBank/DDBJ whole genome shotgun (WGS) entry which is preliminary data.</text>
</comment>
<dbReference type="AlphaFoldDB" id="A0A9P5SAM8"/>
<feature type="domain" description="P-type ATPase A" evidence="4">
    <location>
        <begin position="83"/>
        <end position="170"/>
    </location>
</feature>
<gene>
    <name evidence="5" type="primary">PMC1</name>
    <name evidence="5" type="ORF">BG006_001106</name>
</gene>
<evidence type="ECO:0000259" key="4">
    <source>
        <dbReference type="Pfam" id="PF00122"/>
    </source>
</evidence>
<dbReference type="PANTHER" id="PTHR24093">
    <property type="entry name" value="CATION TRANSPORTING ATPASE"/>
    <property type="match status" value="1"/>
</dbReference>